<accession>D5BMS5</accession>
<feature type="transmembrane region" description="Helical" evidence="5">
    <location>
        <begin position="27"/>
        <end position="47"/>
    </location>
</feature>
<dbReference type="PANTHER" id="PTHR12151">
    <property type="entry name" value="ELECTRON TRANSPORT PROTIN SCO1/SENC FAMILY MEMBER"/>
    <property type="match status" value="1"/>
</dbReference>
<dbReference type="InterPro" id="IPR036249">
    <property type="entry name" value="Thioredoxin-like_sf"/>
</dbReference>
<sequence>MSEKHQNNPPENEQHAGAGRGHSQRPFLLIVGILLFAGLAGGIFMLANRQAETSGLGFPDFEDSSFTLLDQNAQKVANADFAGRPIALFFGYSYCPDVCPMTLTVLGSALDEVKAAGMSGDDLQILFMTVDPERDTPEQLAAYLSLFDMKVTGLTGDKTSVAKALGNFGAYAQQVETSSGDILFDHSSAVYLYRANGKFKGTIVYNEPHRFVVEKIKSILE</sequence>
<dbReference type="STRING" id="488538.SAR116_1875"/>
<evidence type="ECO:0000256" key="3">
    <source>
        <dbReference type="PIRSR" id="PIRSR603782-2"/>
    </source>
</evidence>
<keyword evidence="2" id="KW-0186">Copper</keyword>
<dbReference type="HOGENOM" id="CLU_050131_3_0_5"/>
<keyword evidence="6" id="KW-0378">Hydrolase</keyword>
<dbReference type="SUPFAM" id="SSF52833">
    <property type="entry name" value="Thioredoxin-like"/>
    <property type="match status" value="1"/>
</dbReference>
<feature type="disulfide bond" description="Redox-active" evidence="3">
    <location>
        <begin position="95"/>
        <end position="99"/>
    </location>
</feature>
<evidence type="ECO:0000256" key="5">
    <source>
        <dbReference type="SAM" id="Phobius"/>
    </source>
</evidence>
<feature type="binding site" evidence="2">
    <location>
        <position position="99"/>
    </location>
    <ligand>
        <name>Cu cation</name>
        <dbReference type="ChEBI" id="CHEBI:23378"/>
    </ligand>
</feature>
<name>D5BMS5_PUNMI</name>
<evidence type="ECO:0000256" key="2">
    <source>
        <dbReference type="PIRSR" id="PIRSR603782-1"/>
    </source>
</evidence>
<keyword evidence="3" id="KW-1015">Disulfide bond</keyword>
<feature type="region of interest" description="Disordered" evidence="4">
    <location>
        <begin position="1"/>
        <end position="20"/>
    </location>
</feature>
<evidence type="ECO:0000313" key="7">
    <source>
        <dbReference type="Proteomes" id="UP000007460"/>
    </source>
</evidence>
<keyword evidence="5" id="KW-0472">Membrane</keyword>
<dbReference type="PANTHER" id="PTHR12151:SF25">
    <property type="entry name" value="LINALOOL DEHYDRATASE_ISOMERASE DOMAIN-CONTAINING PROTEIN"/>
    <property type="match status" value="1"/>
</dbReference>
<organism evidence="6 7">
    <name type="scientific">Puniceispirillum marinum (strain IMCC1322)</name>
    <dbReference type="NCBI Taxonomy" id="488538"/>
    <lineage>
        <taxon>Bacteria</taxon>
        <taxon>Pseudomonadati</taxon>
        <taxon>Pseudomonadota</taxon>
        <taxon>Alphaproteobacteria</taxon>
        <taxon>Candidatus Puniceispirillales</taxon>
        <taxon>Candidatus Puniceispirillaceae</taxon>
        <taxon>Candidatus Puniceispirillum</taxon>
    </lineage>
</organism>
<dbReference type="GO" id="GO:0004252">
    <property type="term" value="F:serine-type endopeptidase activity"/>
    <property type="evidence" value="ECO:0007669"/>
    <property type="project" value="UniProtKB-EC"/>
</dbReference>
<dbReference type="Gene3D" id="3.40.30.10">
    <property type="entry name" value="Glutaredoxin"/>
    <property type="match status" value="1"/>
</dbReference>
<feature type="binding site" evidence="2">
    <location>
        <position position="186"/>
    </location>
    <ligand>
        <name>Cu cation</name>
        <dbReference type="ChEBI" id="CHEBI:23378"/>
    </ligand>
</feature>
<dbReference type="CDD" id="cd02968">
    <property type="entry name" value="SCO"/>
    <property type="match status" value="1"/>
</dbReference>
<keyword evidence="5" id="KW-0812">Transmembrane</keyword>
<dbReference type="OrthoDB" id="9790194at2"/>
<dbReference type="InterPro" id="IPR003782">
    <property type="entry name" value="SCO1/SenC"/>
</dbReference>
<keyword evidence="5" id="KW-1133">Transmembrane helix</keyword>
<dbReference type="Pfam" id="PF02630">
    <property type="entry name" value="SCO1-SenC"/>
    <property type="match status" value="1"/>
</dbReference>
<keyword evidence="2" id="KW-0479">Metal-binding</keyword>
<feature type="binding site" evidence="2">
    <location>
        <position position="95"/>
    </location>
    <ligand>
        <name>Cu cation</name>
        <dbReference type="ChEBI" id="CHEBI:23378"/>
    </ligand>
</feature>
<dbReference type="AlphaFoldDB" id="D5BMS5"/>
<gene>
    <name evidence="6" type="ordered locus">SAR116_1875</name>
</gene>
<dbReference type="GO" id="GO:0046872">
    <property type="term" value="F:metal ion binding"/>
    <property type="evidence" value="ECO:0007669"/>
    <property type="project" value="UniProtKB-KW"/>
</dbReference>
<protein>
    <submittedName>
        <fullName evidence="6">Electron transport protein SCO1/SenC</fullName>
        <ecNumber evidence="6">3.4.21.43</ecNumber>
    </submittedName>
</protein>
<dbReference type="Proteomes" id="UP000007460">
    <property type="component" value="Chromosome"/>
</dbReference>
<dbReference type="RefSeq" id="WP_013046745.1">
    <property type="nucleotide sequence ID" value="NC_014010.1"/>
</dbReference>
<reference evidence="6 7" key="1">
    <citation type="journal article" date="2010" name="J. Bacteriol.">
        <title>Complete genome sequence of "Candidatus Puniceispirillum marinum" IMCC1322, a representative of the SAR116 clade in the Alphaproteobacteria.</title>
        <authorList>
            <person name="Oh H.M."/>
            <person name="Kwon K.K."/>
            <person name="Kang I."/>
            <person name="Kang S.G."/>
            <person name="Lee J.H."/>
            <person name="Kim S.J."/>
            <person name="Cho J.C."/>
        </authorList>
    </citation>
    <scope>NUCLEOTIDE SEQUENCE [LARGE SCALE GENOMIC DNA]</scope>
    <source>
        <strain evidence="6 7">IMCC1322</strain>
    </source>
</reference>
<dbReference type="eggNOG" id="COG1999">
    <property type="taxonomic scope" value="Bacteria"/>
</dbReference>
<evidence type="ECO:0000256" key="4">
    <source>
        <dbReference type="SAM" id="MobiDB-lite"/>
    </source>
</evidence>
<evidence type="ECO:0000256" key="1">
    <source>
        <dbReference type="ARBA" id="ARBA00010996"/>
    </source>
</evidence>
<evidence type="ECO:0000313" key="6">
    <source>
        <dbReference type="EMBL" id="ADE40118.1"/>
    </source>
</evidence>
<dbReference type="EMBL" id="CP001751">
    <property type="protein sequence ID" value="ADE40118.1"/>
    <property type="molecule type" value="Genomic_DNA"/>
</dbReference>
<keyword evidence="7" id="KW-1185">Reference proteome</keyword>
<comment type="similarity">
    <text evidence="1">Belongs to the SCO1/2 family.</text>
</comment>
<proteinExistence type="inferred from homology"/>
<dbReference type="EC" id="3.4.21.43" evidence="6"/>
<dbReference type="KEGG" id="apb:SAR116_1875"/>